<dbReference type="Proteomes" id="UP000645257">
    <property type="component" value="Unassembled WGS sequence"/>
</dbReference>
<protein>
    <submittedName>
        <fullName evidence="1">Uncharacterized protein</fullName>
    </submittedName>
</protein>
<reference evidence="1" key="1">
    <citation type="journal article" date="2014" name="Int. J. Syst. Evol. Microbiol.">
        <title>Complete genome sequence of Corynebacterium casei LMG S-19264T (=DSM 44701T), isolated from a smear-ripened cheese.</title>
        <authorList>
            <consortium name="US DOE Joint Genome Institute (JGI-PGF)"/>
            <person name="Walter F."/>
            <person name="Albersmeier A."/>
            <person name="Kalinowski J."/>
            <person name="Ruckert C."/>
        </authorList>
    </citation>
    <scope>NUCLEOTIDE SEQUENCE</scope>
    <source>
        <strain evidence="1">KCTC 32182</strain>
    </source>
</reference>
<gene>
    <name evidence="1" type="ORF">GCM10011289_17870</name>
</gene>
<dbReference type="EMBL" id="BMYX01000009">
    <property type="protein sequence ID" value="GGY15130.1"/>
    <property type="molecule type" value="Genomic_DNA"/>
</dbReference>
<proteinExistence type="predicted"/>
<evidence type="ECO:0000313" key="2">
    <source>
        <dbReference type="Proteomes" id="UP000645257"/>
    </source>
</evidence>
<dbReference type="AlphaFoldDB" id="A0A918U9W6"/>
<sequence length="82" mass="9201">MHQAFRYRGKANYRDALFLTYEAHAATVLNGFLDDLATVLEAFVNMAGAFSAIRIGASDWQAFINDLDDHLNLLVKPSDVWP</sequence>
<comment type="caution">
    <text evidence="1">The sequence shown here is derived from an EMBL/GenBank/DDBJ whole genome shotgun (WGS) entry which is preliminary data.</text>
</comment>
<accession>A0A918U9W6</accession>
<organism evidence="1 2">
    <name type="scientific">Paludibacterium paludis</name>
    <dbReference type="NCBI Taxonomy" id="1225769"/>
    <lineage>
        <taxon>Bacteria</taxon>
        <taxon>Pseudomonadati</taxon>
        <taxon>Pseudomonadota</taxon>
        <taxon>Betaproteobacteria</taxon>
        <taxon>Neisseriales</taxon>
        <taxon>Chromobacteriaceae</taxon>
        <taxon>Paludibacterium</taxon>
    </lineage>
</organism>
<keyword evidence="2" id="KW-1185">Reference proteome</keyword>
<evidence type="ECO:0000313" key="1">
    <source>
        <dbReference type="EMBL" id="GGY15130.1"/>
    </source>
</evidence>
<reference evidence="1" key="2">
    <citation type="submission" date="2020-09" db="EMBL/GenBank/DDBJ databases">
        <authorList>
            <person name="Sun Q."/>
            <person name="Kim S."/>
        </authorList>
    </citation>
    <scope>NUCLEOTIDE SEQUENCE</scope>
    <source>
        <strain evidence="1">KCTC 32182</strain>
    </source>
</reference>
<name>A0A918U9W6_9NEIS</name>